<evidence type="ECO:0000313" key="1">
    <source>
        <dbReference type="EMBL" id="KAJ9048394.1"/>
    </source>
</evidence>
<gene>
    <name evidence="1" type="ORF">DSO57_1035475</name>
</gene>
<sequence length="219" mass="24755">MSADFDERGQNAVIAEAFNQLYQLCCDTHPASNDSYLTQNMEFDDLYFKLFGSKDPLEDSEETLQGEDVALPSNGDDDLHKNASSRITVSRKGRPRKKTEFYSPKRAKPRSIKGTKPSGKFKTKKPITKRMKRAPIEYTSPTVLGKSTSVLDYMNGEPERFNNDLVVPVNNSYVNPYLNPSHPDITRSNYGHDPLEYGARLPNTFMPFQSPGSILFDFP</sequence>
<dbReference type="Proteomes" id="UP001165960">
    <property type="component" value="Unassembled WGS sequence"/>
</dbReference>
<keyword evidence="2" id="KW-1185">Reference proteome</keyword>
<comment type="caution">
    <text evidence="1">The sequence shown here is derived from an EMBL/GenBank/DDBJ whole genome shotgun (WGS) entry which is preliminary data.</text>
</comment>
<proteinExistence type="predicted"/>
<evidence type="ECO:0000313" key="2">
    <source>
        <dbReference type="Proteomes" id="UP001165960"/>
    </source>
</evidence>
<name>A0ACC2REA9_9FUNG</name>
<protein>
    <submittedName>
        <fullName evidence="1">Uncharacterized protein</fullName>
    </submittedName>
</protein>
<organism evidence="1 2">
    <name type="scientific">Entomophthora muscae</name>
    <dbReference type="NCBI Taxonomy" id="34485"/>
    <lineage>
        <taxon>Eukaryota</taxon>
        <taxon>Fungi</taxon>
        <taxon>Fungi incertae sedis</taxon>
        <taxon>Zoopagomycota</taxon>
        <taxon>Entomophthoromycotina</taxon>
        <taxon>Entomophthoromycetes</taxon>
        <taxon>Entomophthorales</taxon>
        <taxon>Entomophthoraceae</taxon>
        <taxon>Entomophthora</taxon>
    </lineage>
</organism>
<accession>A0ACC2REA9</accession>
<reference evidence="1" key="1">
    <citation type="submission" date="2022-04" db="EMBL/GenBank/DDBJ databases">
        <title>Genome of the entomopathogenic fungus Entomophthora muscae.</title>
        <authorList>
            <person name="Elya C."/>
            <person name="Lovett B.R."/>
            <person name="Lee E."/>
            <person name="Macias A.M."/>
            <person name="Hajek A.E."/>
            <person name="De Bivort B.L."/>
            <person name="Kasson M.T."/>
            <person name="De Fine Licht H.H."/>
            <person name="Stajich J.E."/>
        </authorList>
    </citation>
    <scope>NUCLEOTIDE SEQUENCE</scope>
    <source>
        <strain evidence="1">Berkeley</strain>
    </source>
</reference>
<dbReference type="EMBL" id="QTSX02007414">
    <property type="protein sequence ID" value="KAJ9048394.1"/>
    <property type="molecule type" value="Genomic_DNA"/>
</dbReference>